<dbReference type="EMBL" id="BEZZ01149520">
    <property type="protein sequence ID" value="GCC44868.1"/>
    <property type="molecule type" value="Genomic_DNA"/>
</dbReference>
<reference evidence="1 2" key="1">
    <citation type="journal article" date="2018" name="Nat. Ecol. Evol.">
        <title>Shark genomes provide insights into elasmobranch evolution and the origin of vertebrates.</title>
        <authorList>
            <person name="Hara Y"/>
            <person name="Yamaguchi K"/>
            <person name="Onimaru K"/>
            <person name="Kadota M"/>
            <person name="Koyanagi M"/>
            <person name="Keeley SD"/>
            <person name="Tatsumi K"/>
            <person name="Tanaka K"/>
            <person name="Motone F"/>
            <person name="Kageyama Y"/>
            <person name="Nozu R"/>
            <person name="Adachi N"/>
            <person name="Nishimura O"/>
            <person name="Nakagawa R"/>
            <person name="Tanegashima C"/>
            <person name="Kiyatake I"/>
            <person name="Matsumoto R"/>
            <person name="Murakumo K"/>
            <person name="Nishida K"/>
            <person name="Terakita A"/>
            <person name="Kuratani S"/>
            <person name="Sato K"/>
            <person name="Hyodo S Kuraku.S."/>
        </authorList>
    </citation>
    <scope>NUCLEOTIDE SEQUENCE [LARGE SCALE GENOMIC DNA]</scope>
</reference>
<evidence type="ECO:0000313" key="1">
    <source>
        <dbReference type="EMBL" id="GCC44868.1"/>
    </source>
</evidence>
<dbReference type="AlphaFoldDB" id="A0A401TQJ8"/>
<dbReference type="Proteomes" id="UP000287033">
    <property type="component" value="Unassembled WGS sequence"/>
</dbReference>
<keyword evidence="2" id="KW-1185">Reference proteome</keyword>
<evidence type="ECO:0000313" key="2">
    <source>
        <dbReference type="Proteomes" id="UP000287033"/>
    </source>
</evidence>
<name>A0A401TQJ8_CHIPU</name>
<comment type="caution">
    <text evidence="1">The sequence shown here is derived from an EMBL/GenBank/DDBJ whole genome shotgun (WGS) entry which is preliminary data.</text>
</comment>
<sequence length="108" mass="12034">MLAPQRKPVRIAEVPVEHRRQRVAVGHVEIAHRRDRDVELDRIDVAAKQARRHTAPQDAFDACDQGQSEIGDLARLAHVAPALKVLGVDQGDVVLVLPEEREGEIDQL</sequence>
<organism evidence="1 2">
    <name type="scientific">Chiloscyllium punctatum</name>
    <name type="common">Brownbanded bambooshark</name>
    <name type="synonym">Hemiscyllium punctatum</name>
    <dbReference type="NCBI Taxonomy" id="137246"/>
    <lineage>
        <taxon>Eukaryota</taxon>
        <taxon>Metazoa</taxon>
        <taxon>Chordata</taxon>
        <taxon>Craniata</taxon>
        <taxon>Vertebrata</taxon>
        <taxon>Chondrichthyes</taxon>
        <taxon>Elasmobranchii</taxon>
        <taxon>Galeomorphii</taxon>
        <taxon>Galeoidea</taxon>
        <taxon>Orectolobiformes</taxon>
        <taxon>Hemiscylliidae</taxon>
        <taxon>Chiloscyllium</taxon>
    </lineage>
</organism>
<gene>
    <name evidence="1" type="ORF">chiPu_0029159</name>
</gene>
<protein>
    <submittedName>
        <fullName evidence="1">Uncharacterized protein</fullName>
    </submittedName>
</protein>
<accession>A0A401TQJ8</accession>
<proteinExistence type="predicted"/>
<feature type="non-terminal residue" evidence="1">
    <location>
        <position position="108"/>
    </location>
</feature>